<name>A0AAD5MBQ9_PARTN</name>
<proteinExistence type="predicted"/>
<feature type="compositionally biased region" description="Polar residues" evidence="1">
    <location>
        <begin position="33"/>
        <end position="53"/>
    </location>
</feature>
<comment type="caution">
    <text evidence="2">The sequence shown here is derived from an EMBL/GenBank/DDBJ whole genome shotgun (WGS) entry which is preliminary data.</text>
</comment>
<gene>
    <name evidence="2" type="ORF">KIN20_010588</name>
</gene>
<dbReference type="AlphaFoldDB" id="A0AAD5MBQ9"/>
<evidence type="ECO:0000313" key="2">
    <source>
        <dbReference type="EMBL" id="KAJ1353828.1"/>
    </source>
</evidence>
<reference evidence="2" key="1">
    <citation type="submission" date="2021-06" db="EMBL/GenBank/DDBJ databases">
        <title>Parelaphostrongylus tenuis whole genome reference sequence.</title>
        <authorList>
            <person name="Garwood T.J."/>
            <person name="Larsen P.A."/>
            <person name="Fountain-Jones N.M."/>
            <person name="Garbe J.R."/>
            <person name="Macchietto M.G."/>
            <person name="Kania S.A."/>
            <person name="Gerhold R.W."/>
            <person name="Richards J.E."/>
            <person name="Wolf T.M."/>
        </authorList>
    </citation>
    <scope>NUCLEOTIDE SEQUENCE</scope>
    <source>
        <strain evidence="2">MNPRO001-30</strain>
        <tissue evidence="2">Meninges</tissue>
    </source>
</reference>
<sequence length="53" mass="5836">MSEPDALLNRVGPIWISCNVCRSHGERAKSSLDHNQTQKPTSGSSSINLLHFD</sequence>
<accession>A0AAD5MBQ9</accession>
<dbReference type="Proteomes" id="UP001196413">
    <property type="component" value="Unassembled WGS sequence"/>
</dbReference>
<dbReference type="EMBL" id="JAHQIW010001860">
    <property type="protein sequence ID" value="KAJ1353828.1"/>
    <property type="molecule type" value="Genomic_DNA"/>
</dbReference>
<feature type="region of interest" description="Disordered" evidence="1">
    <location>
        <begin position="27"/>
        <end position="53"/>
    </location>
</feature>
<organism evidence="2 3">
    <name type="scientific">Parelaphostrongylus tenuis</name>
    <name type="common">Meningeal worm</name>
    <dbReference type="NCBI Taxonomy" id="148309"/>
    <lineage>
        <taxon>Eukaryota</taxon>
        <taxon>Metazoa</taxon>
        <taxon>Ecdysozoa</taxon>
        <taxon>Nematoda</taxon>
        <taxon>Chromadorea</taxon>
        <taxon>Rhabditida</taxon>
        <taxon>Rhabditina</taxon>
        <taxon>Rhabditomorpha</taxon>
        <taxon>Strongyloidea</taxon>
        <taxon>Metastrongylidae</taxon>
        <taxon>Parelaphostrongylus</taxon>
    </lineage>
</organism>
<keyword evidence="3" id="KW-1185">Reference proteome</keyword>
<protein>
    <submittedName>
        <fullName evidence="2">Uncharacterized protein</fullName>
    </submittedName>
</protein>
<evidence type="ECO:0000256" key="1">
    <source>
        <dbReference type="SAM" id="MobiDB-lite"/>
    </source>
</evidence>
<evidence type="ECO:0000313" key="3">
    <source>
        <dbReference type="Proteomes" id="UP001196413"/>
    </source>
</evidence>